<reference evidence="1" key="1">
    <citation type="submission" date="2023-08" db="EMBL/GenBank/DDBJ databases">
        <authorList>
            <person name="Alioto T."/>
            <person name="Alioto T."/>
            <person name="Gomez Garrido J."/>
        </authorList>
    </citation>
    <scope>NUCLEOTIDE SEQUENCE</scope>
</reference>
<accession>A0AAV1H6K9</accession>
<protein>
    <submittedName>
        <fullName evidence="1">Uncharacterized protein</fullName>
    </submittedName>
</protein>
<evidence type="ECO:0000313" key="1">
    <source>
        <dbReference type="EMBL" id="CAJ1080929.1"/>
    </source>
</evidence>
<dbReference type="EMBL" id="OY660882">
    <property type="protein sequence ID" value="CAJ1080929.1"/>
    <property type="molecule type" value="Genomic_DNA"/>
</dbReference>
<gene>
    <name evidence="1" type="ORF">XNOV1_A035946</name>
</gene>
<dbReference type="PANTHER" id="PTHR34488">
    <property type="entry name" value="SI:CH211-245H14.1-RELATED"/>
    <property type="match status" value="1"/>
</dbReference>
<sequence>MVKIFPFVTGKTLDSHMEFLQRLKQKGAKVVKSHEGAVVIVFCPIVSRYETDISAALSSASAQGHEQVILVALHPTFDKEYIVPNHGGFESRALRLLVDCLFHEDQGLLKCPRNDTAVEEVCKELRSESWNWNCCR</sequence>
<dbReference type="AlphaFoldDB" id="A0AAV1H6K9"/>
<proteinExistence type="predicted"/>
<dbReference type="PANTHER" id="PTHR34488:SF1">
    <property type="entry name" value="SI:CH211-245H14.1-RELATED"/>
    <property type="match status" value="1"/>
</dbReference>
<evidence type="ECO:0000313" key="2">
    <source>
        <dbReference type="Proteomes" id="UP001178508"/>
    </source>
</evidence>
<name>A0AAV1H6K9_XYRNO</name>
<dbReference type="Proteomes" id="UP001178508">
    <property type="component" value="Chromosome 19"/>
</dbReference>
<keyword evidence="2" id="KW-1185">Reference proteome</keyword>
<organism evidence="1 2">
    <name type="scientific">Xyrichtys novacula</name>
    <name type="common">Pearly razorfish</name>
    <name type="synonym">Hemipteronotus novacula</name>
    <dbReference type="NCBI Taxonomy" id="13765"/>
    <lineage>
        <taxon>Eukaryota</taxon>
        <taxon>Metazoa</taxon>
        <taxon>Chordata</taxon>
        <taxon>Craniata</taxon>
        <taxon>Vertebrata</taxon>
        <taxon>Euteleostomi</taxon>
        <taxon>Actinopterygii</taxon>
        <taxon>Neopterygii</taxon>
        <taxon>Teleostei</taxon>
        <taxon>Neoteleostei</taxon>
        <taxon>Acanthomorphata</taxon>
        <taxon>Eupercaria</taxon>
        <taxon>Labriformes</taxon>
        <taxon>Labridae</taxon>
        <taxon>Xyrichtys</taxon>
    </lineage>
</organism>